<dbReference type="PANTHER" id="PTHR48047">
    <property type="entry name" value="GLYCOSYLTRANSFERASE"/>
    <property type="match status" value="1"/>
</dbReference>
<gene>
    <name evidence="4" type="ORF">TEA_004523</name>
</gene>
<keyword evidence="5" id="KW-1185">Reference proteome</keyword>
<evidence type="ECO:0000256" key="1">
    <source>
        <dbReference type="ARBA" id="ARBA00009995"/>
    </source>
</evidence>
<organism evidence="4 5">
    <name type="scientific">Camellia sinensis var. sinensis</name>
    <name type="common">China tea</name>
    <dbReference type="NCBI Taxonomy" id="542762"/>
    <lineage>
        <taxon>Eukaryota</taxon>
        <taxon>Viridiplantae</taxon>
        <taxon>Streptophyta</taxon>
        <taxon>Embryophyta</taxon>
        <taxon>Tracheophyta</taxon>
        <taxon>Spermatophyta</taxon>
        <taxon>Magnoliopsida</taxon>
        <taxon>eudicotyledons</taxon>
        <taxon>Gunneridae</taxon>
        <taxon>Pentapetalae</taxon>
        <taxon>asterids</taxon>
        <taxon>Ericales</taxon>
        <taxon>Theaceae</taxon>
        <taxon>Camellia</taxon>
    </lineage>
</organism>
<dbReference type="InterPro" id="IPR002213">
    <property type="entry name" value="UDP_glucos_trans"/>
</dbReference>
<keyword evidence="2" id="KW-0808">Transferase</keyword>
<dbReference type="CDD" id="cd03784">
    <property type="entry name" value="GT1_Gtf-like"/>
    <property type="match status" value="1"/>
</dbReference>
<dbReference type="STRING" id="542762.A0A4S4ER46"/>
<comment type="caution">
    <text evidence="4">The sequence shown here is derived from an EMBL/GenBank/DDBJ whole genome shotgun (WGS) entry which is preliminary data.</text>
</comment>
<dbReference type="GO" id="GO:0009813">
    <property type="term" value="P:flavonoid biosynthetic process"/>
    <property type="evidence" value="ECO:0007669"/>
    <property type="project" value="UniProtKB-KW"/>
</dbReference>
<name>A0A4S4ER46_CAMSN</name>
<accession>A0A4S4ER46</accession>
<comment type="similarity">
    <text evidence="1">Belongs to the UDP-glycosyltransferase family.</text>
</comment>
<evidence type="ECO:0000256" key="3">
    <source>
        <dbReference type="ARBA" id="ARBA00023241"/>
    </source>
</evidence>
<keyword evidence="3" id="KW-0284">Flavonoid biosynthesis</keyword>
<dbReference type="GO" id="GO:0035251">
    <property type="term" value="F:UDP-glucosyltransferase activity"/>
    <property type="evidence" value="ECO:0007669"/>
    <property type="project" value="TreeGrafter"/>
</dbReference>
<dbReference type="Proteomes" id="UP000306102">
    <property type="component" value="Unassembled WGS sequence"/>
</dbReference>
<dbReference type="Gene3D" id="3.40.50.2000">
    <property type="entry name" value="Glycogen Phosphorylase B"/>
    <property type="match status" value="3"/>
</dbReference>
<dbReference type="SUPFAM" id="SSF53756">
    <property type="entry name" value="UDP-Glycosyltransferase/glycogen phosphorylase"/>
    <property type="match status" value="1"/>
</dbReference>
<reference evidence="4 5" key="1">
    <citation type="journal article" date="2018" name="Proc. Natl. Acad. Sci. U.S.A.">
        <title>Draft genome sequence of Camellia sinensis var. sinensis provides insights into the evolution of the tea genome and tea quality.</title>
        <authorList>
            <person name="Wei C."/>
            <person name="Yang H."/>
            <person name="Wang S."/>
            <person name="Zhao J."/>
            <person name="Liu C."/>
            <person name="Gao L."/>
            <person name="Xia E."/>
            <person name="Lu Y."/>
            <person name="Tai Y."/>
            <person name="She G."/>
            <person name="Sun J."/>
            <person name="Cao H."/>
            <person name="Tong W."/>
            <person name="Gao Q."/>
            <person name="Li Y."/>
            <person name="Deng W."/>
            <person name="Jiang X."/>
            <person name="Wang W."/>
            <person name="Chen Q."/>
            <person name="Zhang S."/>
            <person name="Li H."/>
            <person name="Wu J."/>
            <person name="Wang P."/>
            <person name="Li P."/>
            <person name="Shi C."/>
            <person name="Zheng F."/>
            <person name="Jian J."/>
            <person name="Huang B."/>
            <person name="Shan D."/>
            <person name="Shi M."/>
            <person name="Fang C."/>
            <person name="Yue Y."/>
            <person name="Li F."/>
            <person name="Li D."/>
            <person name="Wei S."/>
            <person name="Han B."/>
            <person name="Jiang C."/>
            <person name="Yin Y."/>
            <person name="Xia T."/>
            <person name="Zhang Z."/>
            <person name="Bennetzen J.L."/>
            <person name="Zhao S."/>
            <person name="Wan X."/>
        </authorList>
    </citation>
    <scope>NUCLEOTIDE SEQUENCE [LARGE SCALE GENOMIC DNA]</scope>
    <source>
        <strain evidence="5">cv. Shuchazao</strain>
        <tissue evidence="4">Leaf</tissue>
    </source>
</reference>
<dbReference type="PANTHER" id="PTHR48047:SF182">
    <property type="entry name" value="GLYCOSYLTRANSFERASE"/>
    <property type="match status" value="1"/>
</dbReference>
<protein>
    <recommendedName>
        <fullName evidence="6">UDP-glycosyltransferases domain-containing protein</fullName>
    </recommendedName>
</protein>
<sequence length="327" mass="37460">MAQKFFVATSMLQPPLEQLFGELKPNPNCIISDQFLPWTSDVTQKFHIPRLLTKAQLPSFANPSLSGLNNIREKIREAEKSTYGTVANTFEELESEYVKEYQKVKGNKVWCIGPVLLCNEDKLDKAERGTKSAIDTHHCLNWLDWQQSRTVKHQTRHSKDKVEELEKWNLEDGFKERTKDRGLLIRGWAPQVLILSHWGIGGFVTRCGWNATLEGICAGVPMTTWPMFGEQFCNEKLIVQVLRIGVSVGVEVPIRWEEEEKVWVLLHKDNVVKAIGKLMDGGKEREKRRKRATQLGEMEKRAMEGGSSHLNMAMLIQDIMEKATSRQ</sequence>
<evidence type="ECO:0000313" key="5">
    <source>
        <dbReference type="Proteomes" id="UP000306102"/>
    </source>
</evidence>
<evidence type="ECO:0008006" key="6">
    <source>
        <dbReference type="Google" id="ProtNLM"/>
    </source>
</evidence>
<dbReference type="Pfam" id="PF00201">
    <property type="entry name" value="UDPGT"/>
    <property type="match status" value="1"/>
</dbReference>
<dbReference type="EMBL" id="SDRB02002491">
    <property type="protein sequence ID" value="THG19268.1"/>
    <property type="molecule type" value="Genomic_DNA"/>
</dbReference>
<proteinExistence type="inferred from homology"/>
<evidence type="ECO:0000256" key="2">
    <source>
        <dbReference type="ARBA" id="ARBA00022679"/>
    </source>
</evidence>
<evidence type="ECO:0000313" key="4">
    <source>
        <dbReference type="EMBL" id="THG19268.1"/>
    </source>
</evidence>
<dbReference type="AlphaFoldDB" id="A0A4S4ER46"/>